<name>A0A9I9EG07_CUCME</name>
<proteinExistence type="predicted"/>
<sequence>MEEETWAETYFHSENRKIGKSYNLRKLQAFMVEWTYLKRREEEKRRRRSLNDSSSRPSLPSSLPHHHSYISVFRV</sequence>
<evidence type="ECO:0000313" key="2">
    <source>
        <dbReference type="EnsemblPlants" id="MELO3C033235.2.1"/>
    </source>
</evidence>
<dbReference type="EnsemblPlants" id="MELO3C033235.2.1">
    <property type="protein sequence ID" value="MELO3C033235.2.1"/>
    <property type="gene ID" value="MELO3C033235.2"/>
</dbReference>
<evidence type="ECO:0000256" key="1">
    <source>
        <dbReference type="SAM" id="MobiDB-lite"/>
    </source>
</evidence>
<feature type="region of interest" description="Disordered" evidence="1">
    <location>
        <begin position="41"/>
        <end position="75"/>
    </location>
</feature>
<accession>A0A9I9EG07</accession>
<protein>
    <submittedName>
        <fullName evidence="2">Uncharacterized protein</fullName>
    </submittedName>
</protein>
<feature type="compositionally biased region" description="Low complexity" evidence="1">
    <location>
        <begin position="51"/>
        <end position="63"/>
    </location>
</feature>
<reference evidence="2" key="1">
    <citation type="submission" date="2023-03" db="UniProtKB">
        <authorList>
            <consortium name="EnsemblPlants"/>
        </authorList>
    </citation>
    <scope>IDENTIFICATION</scope>
</reference>
<dbReference type="Gramene" id="MELO3C033235.2.1">
    <property type="protein sequence ID" value="MELO3C033235.2.1"/>
    <property type="gene ID" value="MELO3C033235.2"/>
</dbReference>
<dbReference type="AlphaFoldDB" id="A0A9I9EG07"/>
<organism evidence="2">
    <name type="scientific">Cucumis melo</name>
    <name type="common">Muskmelon</name>
    <dbReference type="NCBI Taxonomy" id="3656"/>
    <lineage>
        <taxon>Eukaryota</taxon>
        <taxon>Viridiplantae</taxon>
        <taxon>Streptophyta</taxon>
        <taxon>Embryophyta</taxon>
        <taxon>Tracheophyta</taxon>
        <taxon>Spermatophyta</taxon>
        <taxon>Magnoliopsida</taxon>
        <taxon>eudicotyledons</taxon>
        <taxon>Gunneridae</taxon>
        <taxon>Pentapetalae</taxon>
        <taxon>rosids</taxon>
        <taxon>fabids</taxon>
        <taxon>Cucurbitales</taxon>
        <taxon>Cucurbitaceae</taxon>
        <taxon>Benincaseae</taxon>
        <taxon>Cucumis</taxon>
    </lineage>
</organism>